<dbReference type="AlphaFoldDB" id="A0A2P8CIC0"/>
<feature type="binding site" evidence="7">
    <location>
        <position position="172"/>
    </location>
    <ligand>
        <name>3-phosphoshikimate</name>
        <dbReference type="ChEBI" id="CHEBI:145989"/>
    </ligand>
</feature>
<evidence type="ECO:0000256" key="3">
    <source>
        <dbReference type="ARBA" id="ARBA00022605"/>
    </source>
</evidence>
<dbReference type="GO" id="GO:0008652">
    <property type="term" value="P:amino acid biosynthetic process"/>
    <property type="evidence" value="ECO:0007669"/>
    <property type="project" value="UniProtKB-KW"/>
</dbReference>
<feature type="binding site" evidence="7">
    <location>
        <position position="368"/>
    </location>
    <ligand>
        <name>phosphoenolpyruvate</name>
        <dbReference type="ChEBI" id="CHEBI:58702"/>
    </ligand>
</feature>
<feature type="binding site" evidence="7">
    <location>
        <position position="23"/>
    </location>
    <ligand>
        <name>3-phosphoshikimate</name>
        <dbReference type="ChEBI" id="CHEBI:145989"/>
    </ligand>
</feature>
<dbReference type="GO" id="GO:0009423">
    <property type="term" value="P:chorismate biosynthetic process"/>
    <property type="evidence" value="ECO:0007669"/>
    <property type="project" value="UniProtKB-UniRule"/>
</dbReference>
<dbReference type="InterPro" id="IPR013792">
    <property type="entry name" value="RNA3'P_cycl/enolpyr_Trfase_a/b"/>
</dbReference>
<comment type="subunit">
    <text evidence="7">Monomer.</text>
</comment>
<dbReference type="Proteomes" id="UP000240621">
    <property type="component" value="Unassembled WGS sequence"/>
</dbReference>
<keyword evidence="5 7" id="KW-0057">Aromatic amino acid biosynthesis</keyword>
<comment type="catalytic activity">
    <reaction evidence="6">
        <text>3-phosphoshikimate + phosphoenolpyruvate = 5-O-(1-carboxyvinyl)-3-phosphoshikimate + phosphate</text>
        <dbReference type="Rhea" id="RHEA:21256"/>
        <dbReference type="ChEBI" id="CHEBI:43474"/>
        <dbReference type="ChEBI" id="CHEBI:57701"/>
        <dbReference type="ChEBI" id="CHEBI:58702"/>
        <dbReference type="ChEBI" id="CHEBI:145989"/>
        <dbReference type="EC" id="2.5.1.19"/>
    </reaction>
    <physiologicalReaction direction="left-to-right" evidence="6">
        <dbReference type="Rhea" id="RHEA:21257"/>
    </physiologicalReaction>
</comment>
<evidence type="ECO:0000313" key="11">
    <source>
        <dbReference type="Proteomes" id="UP000240621"/>
    </source>
</evidence>
<evidence type="ECO:0000256" key="7">
    <source>
        <dbReference type="HAMAP-Rule" id="MF_00210"/>
    </source>
</evidence>
<gene>
    <name evidence="7 9" type="primary">aroA</name>
    <name evidence="10" type="ORF">CLV93_102507</name>
    <name evidence="9" type="ORF">JCM18694_11270</name>
</gene>
<dbReference type="OrthoDB" id="9809920at2"/>
<evidence type="ECO:0000256" key="1">
    <source>
        <dbReference type="ARBA" id="ARBA00004811"/>
    </source>
</evidence>
<dbReference type="Gene3D" id="3.65.10.10">
    <property type="entry name" value="Enolpyruvate transferase domain"/>
    <property type="match status" value="3"/>
</dbReference>
<reference evidence="10 11" key="1">
    <citation type="submission" date="2018-03" db="EMBL/GenBank/DDBJ databases">
        <title>Genomic Encyclopedia of Archaeal and Bacterial Type Strains, Phase II (KMG-II): from individual species to whole genera.</title>
        <authorList>
            <person name="Goeker M."/>
        </authorList>
    </citation>
    <scope>NUCLEOTIDE SEQUENCE [LARGE SCALE GENOMIC DNA]</scope>
    <source>
        <strain evidence="10 11">DSM 27267</strain>
    </source>
</reference>
<feature type="binding site" evidence="7">
    <location>
        <position position="393"/>
    </location>
    <ligand>
        <name>phosphoenolpyruvate</name>
        <dbReference type="ChEBI" id="CHEBI:58702"/>
    </ligand>
</feature>
<dbReference type="InterPro" id="IPR036968">
    <property type="entry name" value="Enolpyruvate_Tfrase_sf"/>
</dbReference>
<dbReference type="SUPFAM" id="SSF55205">
    <property type="entry name" value="EPT/RTPC-like"/>
    <property type="match status" value="1"/>
</dbReference>
<organism evidence="10 11">
    <name type="scientific">Prolixibacter denitrificans</name>
    <dbReference type="NCBI Taxonomy" id="1541063"/>
    <lineage>
        <taxon>Bacteria</taxon>
        <taxon>Pseudomonadati</taxon>
        <taxon>Bacteroidota</taxon>
        <taxon>Bacteroidia</taxon>
        <taxon>Marinilabiliales</taxon>
        <taxon>Prolixibacteraceae</taxon>
        <taxon>Prolixibacter</taxon>
    </lineage>
</organism>
<dbReference type="PIRSF" id="PIRSF000505">
    <property type="entry name" value="EPSPS"/>
    <property type="match status" value="1"/>
</dbReference>
<feature type="domain" description="Enolpyruvate transferase" evidence="8">
    <location>
        <begin position="7"/>
        <end position="58"/>
    </location>
</feature>
<reference evidence="9 12" key="2">
    <citation type="submission" date="2019-10" db="EMBL/GenBank/DDBJ databases">
        <title>Prolixibacter strains distinguished by the presence of nitrate reductase genes were adept at nitrate-dependent anaerobic corrosion of metallic iron and carbon steel.</title>
        <authorList>
            <person name="Iino T."/>
            <person name="Shono N."/>
            <person name="Ito K."/>
            <person name="Nakamura R."/>
            <person name="Sueoka K."/>
            <person name="Harayama S."/>
            <person name="Ohkuma M."/>
        </authorList>
    </citation>
    <scope>NUCLEOTIDE SEQUENCE [LARGE SCALE GENOMIC DNA]</scope>
    <source>
        <strain evidence="9 12">MIC1-1</strain>
    </source>
</reference>
<evidence type="ECO:0000256" key="4">
    <source>
        <dbReference type="ARBA" id="ARBA00022679"/>
    </source>
</evidence>
<feature type="binding site" evidence="7">
    <location>
        <position position="98"/>
    </location>
    <ligand>
        <name>phosphoenolpyruvate</name>
        <dbReference type="ChEBI" id="CHEBI:58702"/>
    </ligand>
</feature>
<feature type="binding site" evidence="7">
    <location>
        <position position="144"/>
    </location>
    <ligand>
        <name>3-phosphoshikimate</name>
        <dbReference type="ChEBI" id="CHEBI:145989"/>
    </ligand>
</feature>
<dbReference type="GO" id="GO:0005737">
    <property type="term" value="C:cytoplasm"/>
    <property type="evidence" value="ECO:0007669"/>
    <property type="project" value="UniProtKB-SubCell"/>
</dbReference>
<keyword evidence="3 7" id="KW-0028">Amino-acid biosynthesis</keyword>
<dbReference type="Pfam" id="PF00275">
    <property type="entry name" value="EPSP_synthase"/>
    <property type="match status" value="2"/>
</dbReference>
<dbReference type="Proteomes" id="UP000396862">
    <property type="component" value="Unassembled WGS sequence"/>
</dbReference>
<evidence type="ECO:0000256" key="2">
    <source>
        <dbReference type="ARBA" id="ARBA00009948"/>
    </source>
</evidence>
<feature type="binding site" evidence="7">
    <location>
        <position position="22"/>
    </location>
    <ligand>
        <name>3-phosphoshikimate</name>
        <dbReference type="ChEBI" id="CHEBI:145989"/>
    </ligand>
</feature>
<dbReference type="GO" id="GO:0003866">
    <property type="term" value="F:3-phosphoshikimate 1-carboxyvinyltransferase activity"/>
    <property type="evidence" value="ECO:0007669"/>
    <property type="project" value="UniProtKB-UniRule"/>
</dbReference>
<keyword evidence="4 7" id="KW-0808">Transferase</keyword>
<feature type="binding site" evidence="7">
    <location>
        <position position="146"/>
    </location>
    <ligand>
        <name>3-phosphoshikimate</name>
        <dbReference type="ChEBI" id="CHEBI:145989"/>
    </ligand>
</feature>
<dbReference type="GO" id="GO:0009073">
    <property type="term" value="P:aromatic amino acid family biosynthetic process"/>
    <property type="evidence" value="ECO:0007669"/>
    <property type="project" value="UniProtKB-KW"/>
</dbReference>
<evidence type="ECO:0000256" key="6">
    <source>
        <dbReference type="ARBA" id="ARBA00044633"/>
    </source>
</evidence>
<comment type="caution">
    <text evidence="10">The sequence shown here is derived from an EMBL/GenBank/DDBJ whole genome shotgun (WGS) entry which is preliminary data.</text>
</comment>
<sequence>MLYQITRPTSRLEGEIKLPASKSISNRVLIINALSYSSYTIGNLSDSDDTRVMEKVLNASTNEFDIGHAGTAMRFLTAFLSKIMGQWTLTGSERMKQRPISILVDALRELGAVIEYAGEEGYPPLKITGTALKGGVLELDGSVSSQYISALLMIAPSIQNGLTLRLKNKITSRPYIELTLKLMKKFGVRYAWKGSEIRIEQQDYKPIRFTVEADWSGASYWYQIAAMSDDFDILLKGLRLQSLQGDAVLAKWFDQYFGIQSKQEGNDVRISRKEKPDVKRLDLNFVENPDVAQTFAVLCVAKQIPFHFTGLHTLKIKETDRIAALQNECAKLGAKLTELQLGEIAWDGKLDESVDASEATIETYHDHRMALAFAPAALVFGNLKIADPMVVTKSYPAFYEDLKQVGFTVQEVPD</sequence>
<feature type="binding site" evidence="7">
    <location>
        <position position="317"/>
    </location>
    <ligand>
        <name>3-phosphoshikimate</name>
        <dbReference type="ChEBI" id="CHEBI:145989"/>
    </ligand>
</feature>
<evidence type="ECO:0000313" key="10">
    <source>
        <dbReference type="EMBL" id="PSK84716.1"/>
    </source>
</evidence>
<feature type="binding site" evidence="7">
    <location>
        <position position="145"/>
    </location>
    <ligand>
        <name>3-phosphoshikimate</name>
        <dbReference type="ChEBI" id="CHEBI:145989"/>
    </ligand>
</feature>
<feature type="active site" description="Proton acceptor" evidence="7">
    <location>
        <position position="290"/>
    </location>
</feature>
<feature type="binding site" evidence="7">
    <location>
        <position position="321"/>
    </location>
    <ligand>
        <name>phosphoenolpyruvate</name>
        <dbReference type="ChEBI" id="CHEBI:58702"/>
    </ligand>
</feature>
<comment type="caution">
    <text evidence="7">Lacks conserved residue(s) required for the propagation of feature annotation.</text>
</comment>
<dbReference type="HAMAP" id="MF_00210">
    <property type="entry name" value="EPSP_synth"/>
    <property type="match status" value="1"/>
</dbReference>
<proteinExistence type="inferred from homology"/>
<evidence type="ECO:0000256" key="5">
    <source>
        <dbReference type="ARBA" id="ARBA00023141"/>
    </source>
</evidence>
<dbReference type="InterPro" id="IPR001986">
    <property type="entry name" value="Enolpyruvate_Tfrase_dom"/>
</dbReference>
<dbReference type="EMBL" id="BLAU01000001">
    <property type="protein sequence ID" value="GET20881.1"/>
    <property type="molecule type" value="Genomic_DNA"/>
</dbReference>
<evidence type="ECO:0000313" key="12">
    <source>
        <dbReference type="Proteomes" id="UP000396862"/>
    </source>
</evidence>
<feature type="domain" description="Enolpyruvate transferase" evidence="8">
    <location>
        <begin position="61"/>
        <end position="402"/>
    </location>
</feature>
<comment type="subcellular location">
    <subcellularLocation>
        <location evidence="7">Cytoplasm</location>
    </subcellularLocation>
</comment>
<feature type="binding site" evidence="7">
    <location>
        <position position="290"/>
    </location>
    <ligand>
        <name>3-phosphoshikimate</name>
        <dbReference type="ChEBI" id="CHEBI:145989"/>
    </ligand>
</feature>
<dbReference type="CDD" id="cd01556">
    <property type="entry name" value="EPSP_synthase"/>
    <property type="match status" value="1"/>
</dbReference>
<comment type="function">
    <text evidence="7">Catalyzes the transfer of the enolpyruvyl moiety of phosphoenolpyruvate (PEP) to the 5-hydroxyl of shikimate-3-phosphate (S3P) to produce enolpyruvyl shikimate-3-phosphate and inorganic phosphate.</text>
</comment>
<evidence type="ECO:0000259" key="8">
    <source>
        <dbReference type="Pfam" id="PF00275"/>
    </source>
</evidence>
<dbReference type="RefSeq" id="WP_106541292.1">
    <property type="nucleotide sequence ID" value="NZ_BLAU01000001.1"/>
</dbReference>
<feature type="binding site" evidence="7">
    <location>
        <position position="146"/>
    </location>
    <ligand>
        <name>phosphoenolpyruvate</name>
        <dbReference type="ChEBI" id="CHEBI:58702"/>
    </ligand>
</feature>
<dbReference type="UniPathway" id="UPA00053">
    <property type="reaction ID" value="UER00089"/>
</dbReference>
<comment type="pathway">
    <text evidence="1 7">Metabolic intermediate biosynthesis; chorismate biosynthesis; chorismate from D-erythrose 4-phosphate and phosphoenolpyruvate: step 6/7.</text>
</comment>
<dbReference type="InterPro" id="IPR006264">
    <property type="entry name" value="EPSP_synthase"/>
</dbReference>
<keyword evidence="12" id="KW-1185">Reference proteome</keyword>
<dbReference type="EMBL" id="PYGC01000002">
    <property type="protein sequence ID" value="PSK84716.1"/>
    <property type="molecule type" value="Genomic_DNA"/>
</dbReference>
<dbReference type="PANTHER" id="PTHR21090">
    <property type="entry name" value="AROM/DEHYDROQUINATE SYNTHASE"/>
    <property type="match status" value="1"/>
</dbReference>
<feature type="binding site" evidence="7">
    <location>
        <position position="22"/>
    </location>
    <ligand>
        <name>phosphoenolpyruvate</name>
        <dbReference type="ChEBI" id="CHEBI:58702"/>
    </ligand>
</feature>
<feature type="binding site" evidence="7">
    <location>
        <position position="70"/>
    </location>
    <ligand>
        <name>phosphoenolpyruvate</name>
        <dbReference type="ChEBI" id="CHEBI:58702"/>
    </ligand>
</feature>
<dbReference type="EC" id="2.5.1.19" evidence="7"/>
<keyword evidence="7" id="KW-0963">Cytoplasm</keyword>
<comment type="similarity">
    <text evidence="2 7">Belongs to the EPSP synthase family.</text>
</comment>
<name>A0A2P8CIC0_9BACT</name>
<protein>
    <recommendedName>
        <fullName evidence="7">3-phosphoshikimate 1-carboxyvinyltransferase</fullName>
        <ecNumber evidence="7">2.5.1.19</ecNumber>
    </recommendedName>
    <alternativeName>
        <fullName evidence="7">5-enolpyruvylshikimate-3-phosphate synthase</fullName>
        <shortName evidence="7">EPSP synthase</shortName>
        <shortName evidence="7">EPSPS</shortName>
    </alternativeName>
</protein>
<accession>A0A2P8CIC0</accession>
<dbReference type="PANTHER" id="PTHR21090:SF5">
    <property type="entry name" value="PENTAFUNCTIONAL AROM POLYPEPTIDE"/>
    <property type="match status" value="1"/>
</dbReference>
<feature type="binding site" evidence="7">
    <location>
        <position position="27"/>
    </location>
    <ligand>
        <name>3-phosphoshikimate</name>
        <dbReference type="ChEBI" id="CHEBI:145989"/>
    </ligand>
</feature>
<evidence type="ECO:0000313" key="9">
    <source>
        <dbReference type="EMBL" id="GET20881.1"/>
    </source>
</evidence>